<comment type="caution">
    <text evidence="4">The sequence shown here is derived from an EMBL/GenBank/DDBJ whole genome shotgun (WGS) entry which is preliminary data.</text>
</comment>
<keyword evidence="2" id="KW-0472">Membrane</keyword>
<evidence type="ECO:0000259" key="3">
    <source>
        <dbReference type="SMART" id="SM00128"/>
    </source>
</evidence>
<dbReference type="PANTHER" id="PTHR11200:SF275">
    <property type="entry name" value="LD06095P"/>
    <property type="match status" value="1"/>
</dbReference>
<dbReference type="AlphaFoldDB" id="A0AB34IP42"/>
<feature type="transmembrane region" description="Helical" evidence="2">
    <location>
        <begin position="25"/>
        <end position="49"/>
    </location>
</feature>
<keyword evidence="2" id="KW-0812">Transmembrane</keyword>
<dbReference type="GO" id="GO:0046856">
    <property type="term" value="P:phosphatidylinositol dephosphorylation"/>
    <property type="evidence" value="ECO:0007669"/>
    <property type="project" value="InterPro"/>
</dbReference>
<dbReference type="EMBL" id="JBGBPQ010000022">
    <property type="protein sequence ID" value="KAL1503229.1"/>
    <property type="molecule type" value="Genomic_DNA"/>
</dbReference>
<dbReference type="PANTHER" id="PTHR11200">
    <property type="entry name" value="INOSITOL 5-PHOSPHATASE"/>
    <property type="match status" value="1"/>
</dbReference>
<dbReference type="SUPFAM" id="SSF56219">
    <property type="entry name" value="DNase I-like"/>
    <property type="match status" value="1"/>
</dbReference>
<dbReference type="InterPro" id="IPR000300">
    <property type="entry name" value="IPPc"/>
</dbReference>
<feature type="domain" description="Inositol polyphosphate-related phosphatase" evidence="3">
    <location>
        <begin position="674"/>
        <end position="1015"/>
    </location>
</feature>
<feature type="transmembrane region" description="Helical" evidence="2">
    <location>
        <begin position="189"/>
        <end position="210"/>
    </location>
</feature>
<dbReference type="GO" id="GO:0004439">
    <property type="term" value="F:phosphatidylinositol-4,5-bisphosphate 5-phosphatase activity"/>
    <property type="evidence" value="ECO:0007669"/>
    <property type="project" value="TreeGrafter"/>
</dbReference>
<protein>
    <recommendedName>
        <fullName evidence="3">Inositol polyphosphate-related phosphatase domain-containing protein</fullName>
    </recommendedName>
</protein>
<feature type="transmembrane region" description="Helical" evidence="2">
    <location>
        <begin position="254"/>
        <end position="277"/>
    </location>
</feature>
<organism evidence="4 5">
    <name type="scientific">Prymnesium parvum</name>
    <name type="common">Toxic golden alga</name>
    <dbReference type="NCBI Taxonomy" id="97485"/>
    <lineage>
        <taxon>Eukaryota</taxon>
        <taxon>Haptista</taxon>
        <taxon>Haptophyta</taxon>
        <taxon>Prymnesiophyceae</taxon>
        <taxon>Prymnesiales</taxon>
        <taxon>Prymnesiaceae</taxon>
        <taxon>Prymnesium</taxon>
    </lineage>
</organism>
<evidence type="ECO:0000313" key="4">
    <source>
        <dbReference type="EMBL" id="KAL1503229.1"/>
    </source>
</evidence>
<dbReference type="Pfam" id="PF22669">
    <property type="entry name" value="Exo_endo_phos2"/>
    <property type="match status" value="1"/>
</dbReference>
<reference evidence="4 5" key="1">
    <citation type="journal article" date="2024" name="Science">
        <title>Giant polyketide synthase enzymes in the biosynthesis of giant marine polyether toxins.</title>
        <authorList>
            <person name="Fallon T.R."/>
            <person name="Shende V.V."/>
            <person name="Wierzbicki I.H."/>
            <person name="Pendleton A.L."/>
            <person name="Watervoot N.F."/>
            <person name="Auber R.P."/>
            <person name="Gonzalez D.J."/>
            <person name="Wisecaver J.H."/>
            <person name="Moore B.S."/>
        </authorList>
    </citation>
    <scope>NUCLEOTIDE SEQUENCE [LARGE SCALE GENOMIC DNA]</scope>
    <source>
        <strain evidence="4 5">12B1</strain>
    </source>
</reference>
<evidence type="ECO:0000256" key="2">
    <source>
        <dbReference type="SAM" id="Phobius"/>
    </source>
</evidence>
<feature type="transmembrane region" description="Helical" evidence="2">
    <location>
        <begin position="61"/>
        <end position="87"/>
    </location>
</feature>
<evidence type="ECO:0000313" key="5">
    <source>
        <dbReference type="Proteomes" id="UP001515480"/>
    </source>
</evidence>
<dbReference type="Gene3D" id="3.60.10.10">
    <property type="entry name" value="Endonuclease/exonuclease/phosphatase"/>
    <property type="match status" value="1"/>
</dbReference>
<feature type="region of interest" description="Disordered" evidence="1">
    <location>
        <begin position="1215"/>
        <end position="1249"/>
    </location>
</feature>
<gene>
    <name evidence="4" type="ORF">AB1Y20_011285</name>
</gene>
<dbReference type="InterPro" id="IPR036691">
    <property type="entry name" value="Endo/exonu/phosph_ase_sf"/>
</dbReference>
<dbReference type="SMART" id="SM00128">
    <property type="entry name" value="IPPc"/>
    <property type="match status" value="1"/>
</dbReference>
<dbReference type="InterPro" id="IPR046985">
    <property type="entry name" value="IP5"/>
</dbReference>
<feature type="region of interest" description="Disordered" evidence="1">
    <location>
        <begin position="655"/>
        <end position="676"/>
    </location>
</feature>
<keyword evidence="2" id="KW-1133">Transmembrane helix</keyword>
<sequence>MANNETGWAEEASGNDYHTDDATQVLSLTVIPLAAIFALAQFGLLSVLVRARRDKPVQAMGYGFLVILVIGALLGQAYLILVAIQIYDRAVTNWLLCHLQTGLLLLHINLLHAPLASKLWRVSFKIHRAETRLLKIWDGMAVQLTCWQLLACVTLFIAHLWTISGNSSVGERSKCFESQDVSIVDVEQWFYAGQVLLIVLCMIPAPYLIAYVTSSSFSPIFSEWPRLVQSLLALQLCACLATVTFYVTDDNVVLAARFIAVEATTAVTSGVYVWPALQPRVRPRRRRVEERMVQESSLQRQAKLQEHLAMIMQEKHMEHAHRLSALQLRLSLLRTPRQMALLRARDSNAGRFNVYWAELRRDKRLYFFVDSNYTDGTKRPMPPSHQKTIRRLSSIARMQHHSSSRRLNLNIEEGSVAKTSGAMPIFCLELSRVERLDVMEVDGYLLGKPSRSKMRILQLTYADSSMAGAVQAFSELFGTKRSSVNAGSGKMLPRAQGRAGAAATICESHTPKTQRRVSCCSSSNAGAVWQLGFPSEQQLYAWKDDIEKLMLGRIPIPLRPEYQPLRVFVGTWNCGNLEPPFLNPDGSPLSLHAWLMPNGETSPSCDVYALGFQELSGGGAERHQKCSQVQRIEQAVTYTASKGIKWRRRSTPLTKCSQFEGDQGSSQSTPRESKNMSPAIACAAGGVHAVAGALHATKVWKSRMDAFCRRSGEPMRQSSLAPHEHCAPVLPEHMGALIGSILGDEFILLEAVPMYQIHMFVFIRISHIQHVTDVSVSKVPTFRATYNALGTHTTPKVLARRKGGVGVSFSVGRTSYCFIAAHLAAHQGEKGQLQERNRDTVRILRELDLSGAGRDSCVSFDHLFLCGDLNYRLGAAELPDRATARDEGSRYWDEVAGEIKRADWGALYARDQLSRQMQLGKALTGFDDGGALPFPPSFKLSDDPRKGAQVGDAPRMYHKKRIPSYTDRVLTLHAPGTPKPVRVAQGAAHGIDASDHAPVWAIFESQCLLQSPPIDELDFEEQWYLRLLSLSVRVNIGELREGRGDTTTEGGWEHCWGDRWLGGIPALRASLEGNFLSRGRERLSAPLPPGTIVQGEGSSLELLARWEGAEFALSLIASQHGLEWLQVETLTIHIYAGEGNVNIPLGSARFGVAEACRLTRMSVAGLAADSLCTTVQTGLSHLSWCGVRCGELETAFCFKLTEAAVLAATPLNAHRPPPVSVHTPDRCSADSAASPAGESFSKSPAGSRLCRSKTVNLYAAAKRGANRRALEQ</sequence>
<feature type="transmembrane region" description="Helical" evidence="2">
    <location>
        <begin position="231"/>
        <end position="248"/>
    </location>
</feature>
<keyword evidence="5" id="KW-1185">Reference proteome</keyword>
<feature type="transmembrane region" description="Helical" evidence="2">
    <location>
        <begin position="136"/>
        <end position="161"/>
    </location>
</feature>
<proteinExistence type="predicted"/>
<dbReference type="Proteomes" id="UP001515480">
    <property type="component" value="Unassembled WGS sequence"/>
</dbReference>
<name>A0AB34IP42_PRYPA</name>
<accession>A0AB34IP42</accession>
<evidence type="ECO:0000256" key="1">
    <source>
        <dbReference type="SAM" id="MobiDB-lite"/>
    </source>
</evidence>